<keyword evidence="5" id="KW-1185">Reference proteome</keyword>
<evidence type="ECO:0000313" key="4">
    <source>
        <dbReference type="EMBL" id="TXG36094.1"/>
    </source>
</evidence>
<dbReference type="GO" id="GO:0016810">
    <property type="term" value="F:hydrolase activity, acting on carbon-nitrogen (but not peptide) bonds"/>
    <property type="evidence" value="ECO:0007669"/>
    <property type="project" value="InterPro"/>
</dbReference>
<comment type="caution">
    <text evidence="4">The sequence shown here is derived from an EMBL/GenBank/DDBJ whole genome shotgun (WGS) entry which is preliminary data.</text>
</comment>
<dbReference type="InterPro" id="IPR002509">
    <property type="entry name" value="NODB_dom"/>
</dbReference>
<dbReference type="InterPro" id="IPR011330">
    <property type="entry name" value="Glyco_hydro/deAcase_b/a-brl"/>
</dbReference>
<proteinExistence type="predicted"/>
<dbReference type="PANTHER" id="PTHR10587:SF133">
    <property type="entry name" value="CHITIN DEACETYLASE 1-RELATED"/>
    <property type="match status" value="1"/>
</dbReference>
<evidence type="ECO:0000259" key="3">
    <source>
        <dbReference type="PROSITE" id="PS51677"/>
    </source>
</evidence>
<dbReference type="InterPro" id="IPR050248">
    <property type="entry name" value="Polysacc_deacetylase_ArnD"/>
</dbReference>
<dbReference type="PROSITE" id="PS51677">
    <property type="entry name" value="NODB"/>
    <property type="match status" value="1"/>
</dbReference>
<accession>A0A5C7GGK9</accession>
<dbReference type="GO" id="GO:0046872">
    <property type="term" value="F:metal ion binding"/>
    <property type="evidence" value="ECO:0007669"/>
    <property type="project" value="UniProtKB-KW"/>
</dbReference>
<dbReference type="GO" id="GO:0005975">
    <property type="term" value="P:carbohydrate metabolic process"/>
    <property type="evidence" value="ECO:0007669"/>
    <property type="project" value="InterPro"/>
</dbReference>
<dbReference type="PANTHER" id="PTHR10587">
    <property type="entry name" value="GLYCOSYL TRANSFERASE-RELATED"/>
    <property type="match status" value="1"/>
</dbReference>
<evidence type="ECO:0000313" key="5">
    <source>
        <dbReference type="Proteomes" id="UP000321080"/>
    </source>
</evidence>
<organism evidence="4 5">
    <name type="scientific">Seonamhaeicola maritimus</name>
    <dbReference type="NCBI Taxonomy" id="2591822"/>
    <lineage>
        <taxon>Bacteria</taxon>
        <taxon>Pseudomonadati</taxon>
        <taxon>Bacteroidota</taxon>
        <taxon>Flavobacteriia</taxon>
        <taxon>Flavobacteriales</taxon>
        <taxon>Flavobacteriaceae</taxon>
    </lineage>
</organism>
<dbReference type="AlphaFoldDB" id="A0A5C7GGK9"/>
<evidence type="ECO:0000256" key="2">
    <source>
        <dbReference type="ARBA" id="ARBA00022801"/>
    </source>
</evidence>
<protein>
    <submittedName>
        <fullName evidence="4">Polysaccharide deacetylase family protein</fullName>
    </submittedName>
</protein>
<dbReference type="SUPFAM" id="SSF88713">
    <property type="entry name" value="Glycoside hydrolase/deacetylase"/>
    <property type="match status" value="1"/>
</dbReference>
<evidence type="ECO:0000256" key="1">
    <source>
        <dbReference type="ARBA" id="ARBA00022723"/>
    </source>
</evidence>
<dbReference type="Pfam" id="PF01522">
    <property type="entry name" value="Polysacc_deac_1"/>
    <property type="match status" value="1"/>
</dbReference>
<keyword evidence="2" id="KW-0378">Hydrolase</keyword>
<reference evidence="4 5" key="1">
    <citation type="submission" date="2019-08" db="EMBL/GenBank/DDBJ databases">
        <title>Seonamhaeicola sediminis sp. nov., isolated from marine sediment.</title>
        <authorList>
            <person name="Cao W.R."/>
        </authorList>
    </citation>
    <scope>NUCLEOTIDE SEQUENCE [LARGE SCALE GENOMIC DNA]</scope>
    <source>
        <strain evidence="4 5">1505</strain>
    </source>
</reference>
<dbReference type="GO" id="GO:0016020">
    <property type="term" value="C:membrane"/>
    <property type="evidence" value="ECO:0007669"/>
    <property type="project" value="TreeGrafter"/>
</dbReference>
<sequence length="234" mass="26612">MGKSGNNIKSIITILIVSVWFSTTLAQSNPELSIKPIKCVSGYGKAVALTFDDGLRPEIHKQLLNLAKKESVLVTFFLIGNTVDKNRLLKRTIREGHEIGNHSMTHSVLTKLSDSELRSEILDFQMMFKEDYDYVPTVFRAPKLQYDERVMKVLKESNLIPVNATVGTKDWAEDTTKEYIYNKAISAMKTCDGCIILMHEVKKTVDVLPQIIKYYRDNGYKFVTVSQLLSNKIQ</sequence>
<dbReference type="OrthoDB" id="9766299at2"/>
<dbReference type="CDD" id="cd10917">
    <property type="entry name" value="CE4_NodB_like_6s_7s"/>
    <property type="match status" value="1"/>
</dbReference>
<dbReference type="Proteomes" id="UP000321080">
    <property type="component" value="Unassembled WGS sequence"/>
</dbReference>
<gene>
    <name evidence="4" type="ORF">FUA22_13475</name>
</gene>
<dbReference type="Gene3D" id="3.20.20.370">
    <property type="entry name" value="Glycoside hydrolase/deacetylase"/>
    <property type="match status" value="1"/>
</dbReference>
<dbReference type="EMBL" id="VRKQ01000012">
    <property type="protein sequence ID" value="TXG36094.1"/>
    <property type="molecule type" value="Genomic_DNA"/>
</dbReference>
<keyword evidence="1" id="KW-0479">Metal-binding</keyword>
<name>A0A5C7GGK9_9FLAO</name>
<feature type="domain" description="NodB homology" evidence="3">
    <location>
        <begin position="45"/>
        <end position="223"/>
    </location>
</feature>
<dbReference type="RefSeq" id="WP_147769123.1">
    <property type="nucleotide sequence ID" value="NZ_VRKQ01000012.1"/>
</dbReference>